<feature type="transmembrane region" description="Helical" evidence="13">
    <location>
        <begin position="353"/>
        <end position="372"/>
    </location>
</feature>
<evidence type="ECO:0000256" key="4">
    <source>
        <dbReference type="ARBA" id="ARBA00022500"/>
    </source>
</evidence>
<feature type="domain" description="Methyl-accepting transducer" evidence="14">
    <location>
        <begin position="427"/>
        <end position="656"/>
    </location>
</feature>
<evidence type="ECO:0000313" key="18">
    <source>
        <dbReference type="Proteomes" id="UP001252270"/>
    </source>
</evidence>
<comment type="caution">
    <text evidence="17">The sequence shown here is derived from an EMBL/GenBank/DDBJ whole genome shotgun (WGS) entry which is preliminary data.</text>
</comment>
<keyword evidence="8 13" id="KW-0472">Membrane</keyword>
<evidence type="ECO:0000256" key="5">
    <source>
        <dbReference type="ARBA" id="ARBA00022519"/>
    </source>
</evidence>
<dbReference type="CDD" id="cd00130">
    <property type="entry name" value="PAS"/>
    <property type="match status" value="1"/>
</dbReference>
<evidence type="ECO:0000256" key="13">
    <source>
        <dbReference type="SAM" id="Phobius"/>
    </source>
</evidence>
<dbReference type="PROSITE" id="PS50111">
    <property type="entry name" value="CHEMOTAXIS_TRANSDUC_2"/>
    <property type="match status" value="1"/>
</dbReference>
<dbReference type="Pfam" id="PF02203">
    <property type="entry name" value="TarH"/>
    <property type="match status" value="1"/>
</dbReference>
<protein>
    <submittedName>
        <fullName evidence="17">Methyl-accepting chemotaxis protein</fullName>
    </submittedName>
</protein>
<dbReference type="PANTHER" id="PTHR43531">
    <property type="entry name" value="PROTEIN ICFG"/>
    <property type="match status" value="1"/>
</dbReference>
<dbReference type="SMART" id="SM00304">
    <property type="entry name" value="HAMP"/>
    <property type="match status" value="1"/>
</dbReference>
<keyword evidence="4" id="KW-0145">Chemotaxis</keyword>
<dbReference type="InterPro" id="IPR000014">
    <property type="entry name" value="PAS"/>
</dbReference>
<dbReference type="Gene3D" id="1.10.287.950">
    <property type="entry name" value="Methyl-accepting chemotaxis protein"/>
    <property type="match status" value="1"/>
</dbReference>
<dbReference type="EMBL" id="JARWAL010000009">
    <property type="protein sequence ID" value="MDR5893316.1"/>
    <property type="molecule type" value="Genomic_DNA"/>
</dbReference>
<dbReference type="InterPro" id="IPR004089">
    <property type="entry name" value="MCPsignal_dom"/>
</dbReference>
<evidence type="ECO:0000313" key="17">
    <source>
        <dbReference type="EMBL" id="MDR5893316.1"/>
    </source>
</evidence>
<keyword evidence="2" id="KW-1003">Cell membrane</keyword>
<evidence type="ECO:0000256" key="12">
    <source>
        <dbReference type="SAM" id="MobiDB-lite"/>
    </source>
</evidence>
<dbReference type="SUPFAM" id="SSF55785">
    <property type="entry name" value="PYP-like sensor domain (PAS domain)"/>
    <property type="match status" value="1"/>
</dbReference>
<dbReference type="SUPFAM" id="SSF58104">
    <property type="entry name" value="Methyl-accepting chemotaxis protein (MCP) signaling domain"/>
    <property type="match status" value="1"/>
</dbReference>
<sequence length="720" mass="77248">MRDNQPVTGREYELQEEHFLISRTDLKGRITYANPAFIEVSGFSHEELIGSPHNLVRHPDMPSEAFANLWQTLAAGQSWRGLVKNRRKNGDHYWVDASVTPIIEGGEVMGYASLRVKADRAQVAKVEAAYATLRAGKGRHLYLYRGRLRRRGVVGLLGRLNLASVRARLSLMVMVAALMLLASGGLGLYGLQASGERLAELNRDGLEDVVRLQQLGQLVNESPLRLAGQERMALLGQRHEVAAEIEASVARAESVWAGFIEREVNQAAETRRFEQRLEAFLQEGLQPMVGALTGEAFDAMMALNNQVAPLQEQARALTASINELIERERRGAAAMADAAAGGQRSMLLAQSGVLAAALLLLIALGMTTLRAITRPLDRAIGFTLQIAAGNLAARVPPRGRDEVGRLLGALDVMRKSLGSIVGDVHAGIQVVTPAARDIAVGNDDLSTRTEQQAASLQQTASSMEEMTATVQQNTDNARQASGLATENAERVRETGELMHQVVETMGRITDSSRKMGEIIDVIDSIAFQTNILALNASVEAARAGEQGRGFAVVANEVRNLAGRSASAAKEIRTLIDGSSREIQSGAAVVERAEDAIEGVVATTTRVNDIMGEISAASQEQSGGIGQINQAVAEMDHVTQQNAERVQTIARAARDLEHQAERLVIAVTAFRAQGAGMERAPGLAERRRPAAPGAGTAAPVKALPGASGAKPQADIEEWEAF</sequence>
<dbReference type="NCBIfam" id="TIGR00229">
    <property type="entry name" value="sensory_box"/>
    <property type="match status" value="1"/>
</dbReference>
<gene>
    <name evidence="17" type="ORF">QC820_10870</name>
</gene>
<feature type="compositionally biased region" description="Low complexity" evidence="12">
    <location>
        <begin position="689"/>
        <end position="698"/>
    </location>
</feature>
<keyword evidence="18" id="KW-1185">Reference proteome</keyword>
<comment type="subcellular location">
    <subcellularLocation>
        <location evidence="1">Cell inner membrane</location>
        <topology evidence="1">Multi-pass membrane protein</topology>
    </subcellularLocation>
</comment>
<evidence type="ECO:0000256" key="2">
    <source>
        <dbReference type="ARBA" id="ARBA00022475"/>
    </source>
</evidence>
<dbReference type="Pfam" id="PF00015">
    <property type="entry name" value="MCPsignal"/>
    <property type="match status" value="1"/>
</dbReference>
<dbReference type="PROSITE" id="PS50112">
    <property type="entry name" value="PAS"/>
    <property type="match status" value="1"/>
</dbReference>
<dbReference type="InterPro" id="IPR051310">
    <property type="entry name" value="MCP_chemotaxis"/>
</dbReference>
<evidence type="ECO:0000256" key="8">
    <source>
        <dbReference type="ARBA" id="ARBA00023136"/>
    </source>
</evidence>
<evidence type="ECO:0000256" key="1">
    <source>
        <dbReference type="ARBA" id="ARBA00004429"/>
    </source>
</evidence>
<dbReference type="CDD" id="cd06225">
    <property type="entry name" value="HAMP"/>
    <property type="match status" value="1"/>
</dbReference>
<dbReference type="InterPro" id="IPR003660">
    <property type="entry name" value="HAMP_dom"/>
</dbReference>
<evidence type="ECO:0000259" key="16">
    <source>
        <dbReference type="PROSITE" id="PS50885"/>
    </source>
</evidence>
<keyword evidence="5" id="KW-0997">Cell inner membrane</keyword>
<evidence type="ECO:0000256" key="6">
    <source>
        <dbReference type="ARBA" id="ARBA00022692"/>
    </source>
</evidence>
<evidence type="ECO:0000256" key="11">
    <source>
        <dbReference type="PROSITE-ProRule" id="PRU00284"/>
    </source>
</evidence>
<dbReference type="Pfam" id="PF08447">
    <property type="entry name" value="PAS_3"/>
    <property type="match status" value="1"/>
</dbReference>
<dbReference type="Proteomes" id="UP001252270">
    <property type="component" value="Unassembled WGS sequence"/>
</dbReference>
<dbReference type="RefSeq" id="WP_309636937.1">
    <property type="nucleotide sequence ID" value="NZ_JARWAL010000009.1"/>
</dbReference>
<evidence type="ECO:0000259" key="14">
    <source>
        <dbReference type="PROSITE" id="PS50111"/>
    </source>
</evidence>
<dbReference type="InterPro" id="IPR004090">
    <property type="entry name" value="Chemotax_Me-accpt_rcpt"/>
</dbReference>
<keyword evidence="9 11" id="KW-0807">Transducer</keyword>
<keyword evidence="3" id="KW-0488">Methylation</keyword>
<dbReference type="PANTHER" id="PTHR43531:SF14">
    <property type="entry name" value="METHYL-ACCEPTING CHEMOTAXIS PROTEIN I-RELATED"/>
    <property type="match status" value="1"/>
</dbReference>
<feature type="transmembrane region" description="Helical" evidence="13">
    <location>
        <begin position="169"/>
        <end position="191"/>
    </location>
</feature>
<dbReference type="PRINTS" id="PR00260">
    <property type="entry name" value="CHEMTRNSDUCR"/>
</dbReference>
<dbReference type="InterPro" id="IPR035965">
    <property type="entry name" value="PAS-like_dom_sf"/>
</dbReference>
<evidence type="ECO:0000256" key="7">
    <source>
        <dbReference type="ARBA" id="ARBA00022989"/>
    </source>
</evidence>
<keyword evidence="6 13" id="KW-0812">Transmembrane</keyword>
<evidence type="ECO:0000259" key="15">
    <source>
        <dbReference type="PROSITE" id="PS50112"/>
    </source>
</evidence>
<dbReference type="PROSITE" id="PS50885">
    <property type="entry name" value="HAMP"/>
    <property type="match status" value="1"/>
</dbReference>
<dbReference type="InterPro" id="IPR013655">
    <property type="entry name" value="PAS_fold_3"/>
</dbReference>
<accession>A0ABU1GP36</accession>
<evidence type="ECO:0000256" key="10">
    <source>
        <dbReference type="ARBA" id="ARBA00029447"/>
    </source>
</evidence>
<dbReference type="SMART" id="SM00283">
    <property type="entry name" value="MA"/>
    <property type="match status" value="1"/>
</dbReference>
<feature type="region of interest" description="Disordered" evidence="12">
    <location>
        <begin position="675"/>
        <end position="720"/>
    </location>
</feature>
<name>A0ABU1GP36_9GAMM</name>
<proteinExistence type="inferred from homology"/>
<comment type="similarity">
    <text evidence="10">Belongs to the methyl-accepting chemotaxis (MCP) protein family.</text>
</comment>
<feature type="domain" description="PAS" evidence="15">
    <location>
        <begin position="25"/>
        <end position="76"/>
    </location>
</feature>
<feature type="domain" description="HAMP" evidence="16">
    <location>
        <begin position="370"/>
        <end position="422"/>
    </location>
</feature>
<keyword evidence="7 13" id="KW-1133">Transmembrane helix</keyword>
<organism evidence="17 18">
    <name type="scientific">Halomonas mongoliensis</name>
    <dbReference type="NCBI Taxonomy" id="321265"/>
    <lineage>
        <taxon>Bacteria</taxon>
        <taxon>Pseudomonadati</taxon>
        <taxon>Pseudomonadota</taxon>
        <taxon>Gammaproteobacteria</taxon>
        <taxon>Oceanospirillales</taxon>
        <taxon>Halomonadaceae</taxon>
        <taxon>Halomonas</taxon>
    </lineage>
</organism>
<dbReference type="CDD" id="cd11386">
    <property type="entry name" value="MCP_signal"/>
    <property type="match status" value="1"/>
</dbReference>
<reference evidence="17 18" key="1">
    <citation type="submission" date="2023-04" db="EMBL/GenBank/DDBJ databases">
        <title>A long-awaited taxogenomic arrangement of the family Halomonadaceae.</title>
        <authorList>
            <person name="De La Haba R."/>
            <person name="Chuvochina M."/>
            <person name="Wittouck S."/>
            <person name="Arahal D.R."/>
            <person name="Sanchez-Porro C."/>
            <person name="Hugenholtz P."/>
            <person name="Ventosa A."/>
        </authorList>
    </citation>
    <scope>NUCLEOTIDE SEQUENCE [LARGE SCALE GENOMIC DNA]</scope>
    <source>
        <strain evidence="17 18">DSM 17332</strain>
    </source>
</reference>
<dbReference type="InterPro" id="IPR003122">
    <property type="entry name" value="Tar_rcpt_lig-bd"/>
</dbReference>
<evidence type="ECO:0000256" key="3">
    <source>
        <dbReference type="ARBA" id="ARBA00022481"/>
    </source>
</evidence>
<dbReference type="Pfam" id="PF00672">
    <property type="entry name" value="HAMP"/>
    <property type="match status" value="1"/>
</dbReference>
<evidence type="ECO:0000256" key="9">
    <source>
        <dbReference type="ARBA" id="ARBA00023224"/>
    </source>
</evidence>
<dbReference type="Gene3D" id="3.30.450.20">
    <property type="entry name" value="PAS domain"/>
    <property type="match status" value="1"/>
</dbReference>